<name>A0A915EUI9_9BILA</name>
<dbReference type="PANTHER" id="PTHR21193:SF3">
    <property type="entry name" value="OXIDOREDUCTASE-LIKE DOMAIN-CONTAINING PROTEIN 1"/>
    <property type="match status" value="1"/>
</dbReference>
<dbReference type="PANTHER" id="PTHR21193">
    <property type="entry name" value="OXIDOREDUCTASE-LIKE DOMAIN-CONTAINING PROTEIN 1"/>
    <property type="match status" value="1"/>
</dbReference>
<dbReference type="Pfam" id="PF09791">
    <property type="entry name" value="Oxidored-like"/>
    <property type="match status" value="1"/>
</dbReference>
<evidence type="ECO:0000259" key="1">
    <source>
        <dbReference type="Pfam" id="PF09791"/>
    </source>
</evidence>
<sequence>MLMAFLRAHLQISRSRCVFCKQTLAETDQHLSINEDARNDLIKFPEAPDPSTCCATGCPNCVWVQYADDVMKYYSKNRSAHYSLSAEQQLELIREQIDRHIQDVNLRAYLWMELRAKKFN</sequence>
<dbReference type="WBParaSite" id="jg9424">
    <property type="protein sequence ID" value="jg9424"/>
    <property type="gene ID" value="jg9424"/>
</dbReference>
<proteinExistence type="predicted"/>
<dbReference type="AlphaFoldDB" id="A0A915EUI9"/>
<protein>
    <submittedName>
        <fullName evidence="3">Oxidoreductase-like domain-containing protein</fullName>
    </submittedName>
</protein>
<dbReference type="InterPro" id="IPR039251">
    <property type="entry name" value="OXLD1"/>
</dbReference>
<organism evidence="2 3">
    <name type="scientific">Ditylenchus dipsaci</name>
    <dbReference type="NCBI Taxonomy" id="166011"/>
    <lineage>
        <taxon>Eukaryota</taxon>
        <taxon>Metazoa</taxon>
        <taxon>Ecdysozoa</taxon>
        <taxon>Nematoda</taxon>
        <taxon>Chromadorea</taxon>
        <taxon>Rhabditida</taxon>
        <taxon>Tylenchina</taxon>
        <taxon>Tylenchomorpha</taxon>
        <taxon>Sphaerularioidea</taxon>
        <taxon>Anguinidae</taxon>
        <taxon>Anguininae</taxon>
        <taxon>Ditylenchus</taxon>
    </lineage>
</organism>
<keyword evidence="2" id="KW-1185">Reference proteome</keyword>
<dbReference type="GO" id="GO:0005739">
    <property type="term" value="C:mitochondrion"/>
    <property type="evidence" value="ECO:0007669"/>
    <property type="project" value="TreeGrafter"/>
</dbReference>
<reference evidence="3" key="1">
    <citation type="submission" date="2022-11" db="UniProtKB">
        <authorList>
            <consortium name="WormBaseParasite"/>
        </authorList>
    </citation>
    <scope>IDENTIFICATION</scope>
</reference>
<feature type="domain" description="Oxidoreductase-like" evidence="1">
    <location>
        <begin position="45"/>
        <end position="80"/>
    </location>
</feature>
<accession>A0A915EUI9</accession>
<dbReference type="InterPro" id="IPR019180">
    <property type="entry name" value="Oxidoreductase-like_N"/>
</dbReference>
<evidence type="ECO:0000313" key="3">
    <source>
        <dbReference type="WBParaSite" id="jg9424"/>
    </source>
</evidence>
<evidence type="ECO:0000313" key="2">
    <source>
        <dbReference type="Proteomes" id="UP000887574"/>
    </source>
</evidence>
<dbReference type="Proteomes" id="UP000887574">
    <property type="component" value="Unplaced"/>
</dbReference>